<dbReference type="EMBL" id="CASHSV030000615">
    <property type="protein sequence ID" value="CAJ2671427.1"/>
    <property type="molecule type" value="Genomic_DNA"/>
</dbReference>
<reference evidence="1" key="1">
    <citation type="submission" date="2023-10" db="EMBL/GenBank/DDBJ databases">
        <authorList>
            <person name="Rodriguez Cubillos JULIANA M."/>
            <person name="De Vega J."/>
        </authorList>
    </citation>
    <scope>NUCLEOTIDE SEQUENCE</scope>
</reference>
<evidence type="ECO:0000313" key="2">
    <source>
        <dbReference type="Proteomes" id="UP001177021"/>
    </source>
</evidence>
<keyword evidence="2" id="KW-1185">Reference proteome</keyword>
<accession>A0ACB0LSL1</accession>
<name>A0ACB0LSL1_TRIPR</name>
<sequence length="189" mass="21423">MLVERYTEEEIKQAVWDCKSMKSPGPDGVSSGFIKDFWEDLKSDIFRFVMEFHEKGKLVKGINSTFIALIPKKDNPSKLNDFGGLCLQNYFQSACEQTEEGNAQHYLRCPSSILPRLISKKPMFEIISGLKVNFHKSGLIRINVEDSWLKDATSVLNCKVGSLPFSYLGIPIGADPRKIRTWEPAQLFA</sequence>
<organism evidence="1 2">
    <name type="scientific">Trifolium pratense</name>
    <name type="common">Red clover</name>
    <dbReference type="NCBI Taxonomy" id="57577"/>
    <lineage>
        <taxon>Eukaryota</taxon>
        <taxon>Viridiplantae</taxon>
        <taxon>Streptophyta</taxon>
        <taxon>Embryophyta</taxon>
        <taxon>Tracheophyta</taxon>
        <taxon>Spermatophyta</taxon>
        <taxon>Magnoliopsida</taxon>
        <taxon>eudicotyledons</taxon>
        <taxon>Gunneridae</taxon>
        <taxon>Pentapetalae</taxon>
        <taxon>rosids</taxon>
        <taxon>fabids</taxon>
        <taxon>Fabales</taxon>
        <taxon>Fabaceae</taxon>
        <taxon>Papilionoideae</taxon>
        <taxon>50 kb inversion clade</taxon>
        <taxon>NPAAA clade</taxon>
        <taxon>Hologalegina</taxon>
        <taxon>IRL clade</taxon>
        <taxon>Trifolieae</taxon>
        <taxon>Trifolium</taxon>
    </lineage>
</organism>
<comment type="caution">
    <text evidence="1">The sequence shown here is derived from an EMBL/GenBank/DDBJ whole genome shotgun (WGS) entry which is preliminary data.</text>
</comment>
<protein>
    <submittedName>
        <fullName evidence="1">Uncharacterized protein</fullName>
    </submittedName>
</protein>
<proteinExistence type="predicted"/>
<gene>
    <name evidence="1" type="ORF">MILVUS5_LOCUS35270</name>
</gene>
<evidence type="ECO:0000313" key="1">
    <source>
        <dbReference type="EMBL" id="CAJ2671427.1"/>
    </source>
</evidence>
<dbReference type="Proteomes" id="UP001177021">
    <property type="component" value="Unassembled WGS sequence"/>
</dbReference>